<dbReference type="PANTHER" id="PTHR11373">
    <property type="entry name" value="DEOXYNUCLEOSIDE TRIPHOSPHATE TRIPHOSPHOHYDROLASE"/>
    <property type="match status" value="1"/>
</dbReference>
<dbReference type="Gene3D" id="1.10.3210.10">
    <property type="entry name" value="Hypothetical protein af1432"/>
    <property type="match status" value="1"/>
</dbReference>
<gene>
    <name evidence="2" type="ORF">SAMN02745158_01532</name>
</gene>
<proteinExistence type="predicted"/>
<dbReference type="AlphaFoldDB" id="A0A1M4WC70"/>
<dbReference type="PANTHER" id="PTHR11373:SF4">
    <property type="entry name" value="DEOXYNUCLEOSIDE TRIPHOSPHATE TRIPHOSPHOHYDROLASE SAMHD1"/>
    <property type="match status" value="1"/>
</dbReference>
<dbReference type="STRING" id="1122155.SAMN02745158_01532"/>
<reference evidence="2 3" key="1">
    <citation type="submission" date="2016-11" db="EMBL/GenBank/DDBJ databases">
        <authorList>
            <person name="Jaros S."/>
            <person name="Januszkiewicz K."/>
            <person name="Wedrychowicz H."/>
        </authorList>
    </citation>
    <scope>NUCLEOTIDE SEQUENCE [LARGE SCALE GENOMIC DNA]</scope>
    <source>
        <strain evidence="2 3">DSM 17459</strain>
    </source>
</reference>
<keyword evidence="3" id="KW-1185">Reference proteome</keyword>
<dbReference type="InterPro" id="IPR050135">
    <property type="entry name" value="dGTPase-like"/>
</dbReference>
<organism evidence="2 3">
    <name type="scientific">Lactonifactor longoviformis DSM 17459</name>
    <dbReference type="NCBI Taxonomy" id="1122155"/>
    <lineage>
        <taxon>Bacteria</taxon>
        <taxon>Bacillati</taxon>
        <taxon>Bacillota</taxon>
        <taxon>Clostridia</taxon>
        <taxon>Eubacteriales</taxon>
        <taxon>Clostridiaceae</taxon>
        <taxon>Lactonifactor</taxon>
    </lineage>
</organism>
<dbReference type="Pfam" id="PF01966">
    <property type="entry name" value="HD"/>
    <property type="match status" value="1"/>
</dbReference>
<dbReference type="RefSeq" id="WP_072850537.1">
    <property type="nucleotide sequence ID" value="NZ_FQVI01000006.1"/>
</dbReference>
<protein>
    <recommendedName>
        <fullName evidence="1">HD domain-containing protein</fullName>
    </recommendedName>
</protein>
<dbReference type="InterPro" id="IPR006674">
    <property type="entry name" value="HD_domain"/>
</dbReference>
<feature type="domain" description="HD" evidence="1">
    <location>
        <begin position="58"/>
        <end position="216"/>
    </location>
</feature>
<dbReference type="EMBL" id="FQVI01000006">
    <property type="protein sequence ID" value="SHE78562.1"/>
    <property type="molecule type" value="Genomic_DNA"/>
</dbReference>
<dbReference type="SMART" id="SM00471">
    <property type="entry name" value="HDc"/>
    <property type="match status" value="1"/>
</dbReference>
<dbReference type="SUPFAM" id="SSF109604">
    <property type="entry name" value="HD-domain/PDEase-like"/>
    <property type="match status" value="1"/>
</dbReference>
<dbReference type="Proteomes" id="UP000184245">
    <property type="component" value="Unassembled WGS sequence"/>
</dbReference>
<dbReference type="PROSITE" id="PS51831">
    <property type="entry name" value="HD"/>
    <property type="match status" value="1"/>
</dbReference>
<evidence type="ECO:0000259" key="1">
    <source>
        <dbReference type="PROSITE" id="PS51831"/>
    </source>
</evidence>
<dbReference type="GO" id="GO:0008832">
    <property type="term" value="F:dGTPase activity"/>
    <property type="evidence" value="ECO:0007669"/>
    <property type="project" value="TreeGrafter"/>
</dbReference>
<accession>A0A1M4WC70</accession>
<dbReference type="GO" id="GO:0006203">
    <property type="term" value="P:dGTP catabolic process"/>
    <property type="evidence" value="ECO:0007669"/>
    <property type="project" value="TreeGrafter"/>
</dbReference>
<dbReference type="CDD" id="cd00077">
    <property type="entry name" value="HDc"/>
    <property type="match status" value="1"/>
</dbReference>
<dbReference type="InterPro" id="IPR003607">
    <property type="entry name" value="HD/PDEase_dom"/>
</dbReference>
<sequence length="481" mass="55619">MSGYEIRFVDKILDNVHGFIEYTAVEKEIIELPVFKRLQSIKQLSLTNWIFPGAEHTRFIHSLGVMYIADQMAIQLNYTGEERQLVRLAGLLHDIGHYPLSHVGEQAYKSLPRDPENILVNQKRRVQNSLNGLDHPSLRCMQESPNPFHHEHITREVIRHDEDIIRIIEKYCGGSSLIQIDNICDIITGNVERNPGISGLAQLIHSELDADRIDYIMRDATFSGTSYGGFELGLFLRSLARTRYQDTEIIGVHSKGISIADQFLMNRYFSYTQVFFNRHVAILEFMARSLTEVFISRNTSEYPSPDVLLQYVKKHNGKTEFLYFTDRAFWDSLHHVSMGYSPYADIFQELLLKYQELDLTENREISITFNSKEELMKRLEEHPIYQNLLDDACEAVPILHLGNFTGQLPRETFCRELERLRDVSGLTEADIRRMTIRRMQEGITVIEEGKAPSLLCDNPASLMSGLYSTRFCILREYGLPR</sequence>
<evidence type="ECO:0000313" key="2">
    <source>
        <dbReference type="EMBL" id="SHE78562.1"/>
    </source>
</evidence>
<dbReference type="OrthoDB" id="9803619at2"/>
<evidence type="ECO:0000313" key="3">
    <source>
        <dbReference type="Proteomes" id="UP000184245"/>
    </source>
</evidence>
<name>A0A1M4WC70_9CLOT</name>